<feature type="transmembrane region" description="Helical" evidence="1">
    <location>
        <begin position="85"/>
        <end position="103"/>
    </location>
</feature>
<protein>
    <submittedName>
        <fullName evidence="2">Uncharacterized protein</fullName>
    </submittedName>
</protein>
<dbReference type="AlphaFoldDB" id="A0A1M4ZYE7"/>
<evidence type="ECO:0000313" key="2">
    <source>
        <dbReference type="EMBL" id="SHF23015.1"/>
    </source>
</evidence>
<keyword evidence="1" id="KW-0472">Membrane</keyword>
<proteinExistence type="predicted"/>
<reference evidence="3" key="1">
    <citation type="submission" date="2016-11" db="EMBL/GenBank/DDBJ databases">
        <authorList>
            <person name="Varghese N."/>
            <person name="Submissions S."/>
        </authorList>
    </citation>
    <scope>NUCLEOTIDE SEQUENCE [LARGE SCALE GENOMIC DNA]</scope>
    <source>
        <strain evidence="3">DSM 17539</strain>
    </source>
</reference>
<gene>
    <name evidence="2" type="ORF">SAMN03080594_10313</name>
</gene>
<keyword evidence="3" id="KW-1185">Reference proteome</keyword>
<feature type="transmembrane region" description="Helical" evidence="1">
    <location>
        <begin position="21"/>
        <end position="39"/>
    </location>
</feature>
<feature type="transmembrane region" description="Helical" evidence="1">
    <location>
        <begin position="158"/>
        <end position="179"/>
    </location>
</feature>
<keyword evidence="1" id="KW-0812">Transmembrane</keyword>
<dbReference type="EMBL" id="FQUX01000003">
    <property type="protein sequence ID" value="SHF23015.1"/>
    <property type="molecule type" value="Genomic_DNA"/>
</dbReference>
<organism evidence="2 3">
    <name type="scientific">Arenibacter palladensis</name>
    <dbReference type="NCBI Taxonomy" id="237373"/>
    <lineage>
        <taxon>Bacteria</taxon>
        <taxon>Pseudomonadati</taxon>
        <taxon>Bacteroidota</taxon>
        <taxon>Flavobacteriia</taxon>
        <taxon>Flavobacteriales</taxon>
        <taxon>Flavobacteriaceae</taxon>
        <taxon>Arenibacter</taxon>
    </lineage>
</organism>
<feature type="transmembrane region" description="Helical" evidence="1">
    <location>
        <begin position="115"/>
        <end position="138"/>
    </location>
</feature>
<keyword evidence="1" id="KW-1133">Transmembrane helix</keyword>
<dbReference type="RefSeq" id="WP_143153164.1">
    <property type="nucleotide sequence ID" value="NZ_FQUX01000003.1"/>
</dbReference>
<dbReference type="Proteomes" id="UP000184406">
    <property type="component" value="Unassembled WGS sequence"/>
</dbReference>
<evidence type="ECO:0000256" key="1">
    <source>
        <dbReference type="SAM" id="Phobius"/>
    </source>
</evidence>
<accession>A0A1M4ZYE7</accession>
<dbReference type="OrthoDB" id="5198105at2"/>
<evidence type="ECO:0000313" key="3">
    <source>
        <dbReference type="Proteomes" id="UP000184406"/>
    </source>
</evidence>
<sequence length="202" mass="22723">MSILNSLLLKTSSVKKICISFVASHLVLLLMMVFTLPVINDQIGTQVFDLQTFGYDVSVAKSIVDNLNNETTALYLFPQLSLLDVLYPFLMALFLSSLLFRLFKITKTTSKVTSILLVIPFLAMIFDYAENICVILMITKSIEISETIVLLSSTFTVLKGVLTSIAWMAILVYAIKWFGIKIIERNKKQTMVHHPKSSGNKF</sequence>
<name>A0A1M4ZYE7_9FLAO</name>